<organism evidence="5 6">
    <name type="scientific">Synoicihabitans lomoniglobus</name>
    <dbReference type="NCBI Taxonomy" id="2909285"/>
    <lineage>
        <taxon>Bacteria</taxon>
        <taxon>Pseudomonadati</taxon>
        <taxon>Verrucomicrobiota</taxon>
        <taxon>Opitutia</taxon>
        <taxon>Opitutales</taxon>
        <taxon>Opitutaceae</taxon>
        <taxon>Synoicihabitans</taxon>
    </lineage>
</organism>
<dbReference type="Pfam" id="PF13620">
    <property type="entry name" value="CarboxypepD_reg"/>
    <property type="match status" value="1"/>
</dbReference>
<keyword evidence="6" id="KW-1185">Reference proteome</keyword>
<dbReference type="KEGG" id="slom:PXH66_03970"/>
<evidence type="ECO:0000256" key="2">
    <source>
        <dbReference type="ARBA" id="ARBA00023136"/>
    </source>
</evidence>
<name>A0AAF0CQ59_9BACT</name>
<comment type="subcellular location">
    <subcellularLocation>
        <location evidence="1">Cell outer membrane</location>
    </subcellularLocation>
</comment>
<keyword evidence="2" id="KW-0472">Membrane</keyword>
<keyword evidence="3" id="KW-0998">Cell outer membrane</keyword>
<dbReference type="EMBL" id="CP119075">
    <property type="protein sequence ID" value="WED66006.1"/>
    <property type="molecule type" value="Genomic_DNA"/>
</dbReference>
<dbReference type="Gene3D" id="2.170.130.10">
    <property type="entry name" value="TonB-dependent receptor, plug domain"/>
    <property type="match status" value="1"/>
</dbReference>
<evidence type="ECO:0000259" key="4">
    <source>
        <dbReference type="Pfam" id="PF07715"/>
    </source>
</evidence>
<evidence type="ECO:0000313" key="6">
    <source>
        <dbReference type="Proteomes" id="UP001218638"/>
    </source>
</evidence>
<dbReference type="PANTHER" id="PTHR47234:SF2">
    <property type="entry name" value="TONB-DEPENDENT RECEPTOR"/>
    <property type="match status" value="1"/>
</dbReference>
<dbReference type="GO" id="GO:0009279">
    <property type="term" value="C:cell outer membrane"/>
    <property type="evidence" value="ECO:0007669"/>
    <property type="project" value="UniProtKB-SubCell"/>
</dbReference>
<dbReference type="InterPro" id="IPR037066">
    <property type="entry name" value="Plug_dom_sf"/>
</dbReference>
<evidence type="ECO:0000313" key="5">
    <source>
        <dbReference type="EMBL" id="WED66006.1"/>
    </source>
</evidence>
<accession>A0AAF0CQ59</accession>
<dbReference type="InterPro" id="IPR008969">
    <property type="entry name" value="CarboxyPept-like_regulatory"/>
</dbReference>
<reference evidence="5" key="1">
    <citation type="submission" date="2023-03" db="EMBL/GenBank/DDBJ databases">
        <title>Lomoglobus Profundus gen. nov., sp. nov., a novel member of the phylum Verrucomicrobia, isolated from deep-marine sediment of South China Sea.</title>
        <authorList>
            <person name="Ahmad T."/>
            <person name="Ishaq S.E."/>
            <person name="Wang F."/>
        </authorList>
    </citation>
    <scope>NUCLEOTIDE SEQUENCE</scope>
    <source>
        <strain evidence="5">LMO-M01</strain>
    </source>
</reference>
<dbReference type="Proteomes" id="UP001218638">
    <property type="component" value="Chromosome"/>
</dbReference>
<feature type="domain" description="TonB-dependent receptor plug" evidence="4">
    <location>
        <begin position="145"/>
        <end position="264"/>
    </location>
</feature>
<gene>
    <name evidence="5" type="ORF">PXH66_03970</name>
</gene>
<dbReference type="SUPFAM" id="SSF49464">
    <property type="entry name" value="Carboxypeptidase regulatory domain-like"/>
    <property type="match status" value="1"/>
</dbReference>
<proteinExistence type="predicted"/>
<dbReference type="RefSeq" id="WP_330932232.1">
    <property type="nucleotide sequence ID" value="NZ_CP119075.1"/>
</dbReference>
<dbReference type="Gene3D" id="2.40.170.20">
    <property type="entry name" value="TonB-dependent receptor, beta-barrel domain"/>
    <property type="match status" value="1"/>
</dbReference>
<dbReference type="InterPro" id="IPR036942">
    <property type="entry name" value="Beta-barrel_TonB_sf"/>
</dbReference>
<dbReference type="Pfam" id="PF07715">
    <property type="entry name" value="Plug"/>
    <property type="match status" value="1"/>
</dbReference>
<evidence type="ECO:0000256" key="1">
    <source>
        <dbReference type="ARBA" id="ARBA00004442"/>
    </source>
</evidence>
<keyword evidence="5" id="KW-0675">Receptor</keyword>
<dbReference type="PANTHER" id="PTHR47234">
    <property type="match status" value="1"/>
</dbReference>
<dbReference type="InterPro" id="IPR012910">
    <property type="entry name" value="Plug_dom"/>
</dbReference>
<dbReference type="AlphaFoldDB" id="A0AAF0CQ59"/>
<dbReference type="SUPFAM" id="SSF56935">
    <property type="entry name" value="Porins"/>
    <property type="match status" value="1"/>
</dbReference>
<evidence type="ECO:0000256" key="3">
    <source>
        <dbReference type="ARBA" id="ARBA00023237"/>
    </source>
</evidence>
<dbReference type="Gene3D" id="2.60.40.1120">
    <property type="entry name" value="Carboxypeptidase-like, regulatory domain"/>
    <property type="match status" value="1"/>
</dbReference>
<sequence>MRAQQSPVIDGSSRMGGEVSGAFLGARDDGVVPKLRVRVVETGAEVMTGETGEFLLTDVPPGVYTLRVSGVGYAEVEVTDVVVLPGERRTLIPQRVPTFRRHGDVSTLSLVTINAQRLRGMDEAMETFERATVTGSHLKRIGSSAFSLHRIERVELEQRSAITPALLLATVPEVTGLPLNVSSVAGTSARGDNMAISLRGLGSGNTLMLLNGRRLVAHPIAPIDEYSVPTLTVNVNQLPMHGFGEIDILRGGASSTYGFDAVAGLVDYRMNTAFRGEELGIQIGVPEAGGGEDIATHWMHGRDFADGRGRWVMVLDAYRREPIFLRDRDYAAQADQSDRAPPPFNVAGSAFDDATRTGYYPSFRVGASNHTQYFRPLADAGTVPQITGIRPTPDDGTNYFFNVNDYQTAFPETDRFNLFNSFEYDLTDQVTAFGELAGYKAISAVERQPIPYSGANGVDRPVELAVDNPFNPFGSRYYETSGQPNADGTSRLVGTPQPLHLLTQAVVDAGAEHIDINSQVFRALAGLRGDLSSGWTWETGLLFSAARTADRSVNQVRESLLQAATQRTDATAYNPFGYTFKVENGAVVADQPYTNPAAVMDTILSPFLRKGHSSLAIVDARATGDVALGRDRTMGLAVGAEFRVESYEDWRMPFAGLNPVDSGLDPNDNDFIQASPTADTKAHRNVQALYAETVIPLIERDAINEAPPLVELALAARYERHDDFGDELAPRFGLSWWCGSKLQVHASLDRSFRAPNLALLHAVPKVRVQTGVSDDYRRAVTGEGTGSVNLLYGGNSGLQPEEATGINVGFIAELPGLEDLTLKVDYWSTEQTNVIGSDSGPEVVLNDTRLLNEYVQTQLAAGVPAAQIHLGSGTAAYRGDARVVRRPVSAQDRTIFDQYNAAVDPADQRPVIGVIDWIERPFTNNRSGFASGVDVGLDYQLAAPGWGRFSLSTNAAYSISSYLQEDEDLYRDHRRDEEGGQRLRLTSTLGWQRGGWRATLIGYYISSYQDRSATTTEEVYEALGRPGYIRPSIDQGRTVYRYVVDATLSFDCALSYQFSHADISAWWAGTTLRLKVANLTDQDPPLTSATRGFSMNAHARLVAGRTWALDITRRF</sequence>
<protein>
    <submittedName>
        <fullName evidence="5">TonB-dependent receptor</fullName>
    </submittedName>
</protein>